<keyword evidence="2" id="KW-1185">Reference proteome</keyword>
<name>A0AAV7NIM5_PLEWA</name>
<dbReference type="EMBL" id="JANPWB010000012">
    <property type="protein sequence ID" value="KAJ1113053.1"/>
    <property type="molecule type" value="Genomic_DNA"/>
</dbReference>
<reference evidence="1" key="1">
    <citation type="journal article" date="2022" name="bioRxiv">
        <title>Sequencing and chromosome-scale assembly of the giantPleurodeles waltlgenome.</title>
        <authorList>
            <person name="Brown T."/>
            <person name="Elewa A."/>
            <person name="Iarovenko S."/>
            <person name="Subramanian E."/>
            <person name="Araus A.J."/>
            <person name="Petzold A."/>
            <person name="Susuki M."/>
            <person name="Suzuki K.-i.T."/>
            <person name="Hayashi T."/>
            <person name="Toyoda A."/>
            <person name="Oliveira C."/>
            <person name="Osipova E."/>
            <person name="Leigh N.D."/>
            <person name="Simon A."/>
            <person name="Yun M.H."/>
        </authorList>
    </citation>
    <scope>NUCLEOTIDE SEQUENCE</scope>
    <source>
        <strain evidence="1">20211129_DDA</strain>
        <tissue evidence="1">Liver</tissue>
    </source>
</reference>
<protein>
    <submittedName>
        <fullName evidence="1">Uncharacterized protein</fullName>
    </submittedName>
</protein>
<proteinExistence type="predicted"/>
<dbReference type="AlphaFoldDB" id="A0AAV7NIM5"/>
<organism evidence="1 2">
    <name type="scientific">Pleurodeles waltl</name>
    <name type="common">Iberian ribbed newt</name>
    <dbReference type="NCBI Taxonomy" id="8319"/>
    <lineage>
        <taxon>Eukaryota</taxon>
        <taxon>Metazoa</taxon>
        <taxon>Chordata</taxon>
        <taxon>Craniata</taxon>
        <taxon>Vertebrata</taxon>
        <taxon>Euteleostomi</taxon>
        <taxon>Amphibia</taxon>
        <taxon>Batrachia</taxon>
        <taxon>Caudata</taxon>
        <taxon>Salamandroidea</taxon>
        <taxon>Salamandridae</taxon>
        <taxon>Pleurodelinae</taxon>
        <taxon>Pleurodeles</taxon>
    </lineage>
</organism>
<sequence length="116" mass="13362">MPIRLAFQEKTILSVRSKARVLDCTYGTYSAHCRRPLNSLRISNSRTGFLRPAKRKTTSKSIDLAMIPAKRELVMHWKAPGGLRVAMWCEELITCTGLEGAVQFRDLKREWRLLKE</sequence>
<evidence type="ECO:0000313" key="2">
    <source>
        <dbReference type="Proteomes" id="UP001066276"/>
    </source>
</evidence>
<accession>A0AAV7NIM5</accession>
<evidence type="ECO:0000313" key="1">
    <source>
        <dbReference type="EMBL" id="KAJ1113053.1"/>
    </source>
</evidence>
<dbReference type="Proteomes" id="UP001066276">
    <property type="component" value="Chromosome 8"/>
</dbReference>
<gene>
    <name evidence="1" type="ORF">NDU88_001312</name>
</gene>
<comment type="caution">
    <text evidence="1">The sequence shown here is derived from an EMBL/GenBank/DDBJ whole genome shotgun (WGS) entry which is preliminary data.</text>
</comment>